<accession>A0A4R7THF8</accession>
<keyword evidence="3" id="KW-1185">Reference proteome</keyword>
<dbReference type="PANTHER" id="PTHR35535:SF1">
    <property type="entry name" value="HEAT SHOCK PROTEIN HSLJ"/>
    <property type="match status" value="1"/>
</dbReference>
<evidence type="ECO:0000313" key="3">
    <source>
        <dbReference type="Proteomes" id="UP000295151"/>
    </source>
</evidence>
<gene>
    <name evidence="2" type="ORF">EV138_4569</name>
</gene>
<dbReference type="InterPro" id="IPR038670">
    <property type="entry name" value="HslJ-like_sf"/>
</dbReference>
<dbReference type="InterPro" id="IPR053147">
    <property type="entry name" value="Hsp_HslJ-like"/>
</dbReference>
<name>A0A4R7THF8_9ACTN</name>
<comment type="caution">
    <text evidence="2">The sequence shown here is derived from an EMBL/GenBank/DDBJ whole genome shotgun (WGS) entry which is preliminary data.</text>
</comment>
<dbReference type="Proteomes" id="UP000295151">
    <property type="component" value="Unassembled WGS sequence"/>
</dbReference>
<dbReference type="InterPro" id="IPR005184">
    <property type="entry name" value="DUF306_Meta_HslJ"/>
</dbReference>
<dbReference type="Gene3D" id="2.40.128.270">
    <property type="match status" value="2"/>
</dbReference>
<feature type="domain" description="DUF306" evidence="1">
    <location>
        <begin position="146"/>
        <end position="247"/>
    </location>
</feature>
<reference evidence="2 3" key="1">
    <citation type="submission" date="2019-03" db="EMBL/GenBank/DDBJ databases">
        <title>Genomic Encyclopedia of Type Strains, Phase III (KMG-III): the genomes of soil and plant-associated and newly described type strains.</title>
        <authorList>
            <person name="Whitman W."/>
        </authorList>
    </citation>
    <scope>NUCLEOTIDE SEQUENCE [LARGE SCALE GENOMIC DNA]</scope>
    <source>
        <strain evidence="2 3">VKM Ac-2575</strain>
    </source>
</reference>
<sequence length="259" mass="26661">MIAAVVVAGLAVALSGCGDESGTGGSTLQGKSYLSTAVTENGKPKQLAPKTRIQLQFLPDGRLSANAGCNSMGADKVTTSGGRLGVKDLTITDMGCDAPRHAQDDWLSKLLTSGPTWKLTGDKLKLSSGTTVISLVDRATAVPDLPLDGTKWTLDTVVSGETASHSMDADKVHFTISGERVTGSTGCNDFQGIVSHTGDKLTFGELGTTRRACTGDAATLEKTVLDALKGDVVYDISSGNLQLSPTNAPGTGLSFIGSR</sequence>
<dbReference type="Pfam" id="PF03724">
    <property type="entry name" value="META"/>
    <property type="match status" value="2"/>
</dbReference>
<feature type="domain" description="DUF306" evidence="1">
    <location>
        <begin position="27"/>
        <end position="130"/>
    </location>
</feature>
<keyword evidence="2" id="KW-0346">Stress response</keyword>
<dbReference type="PANTHER" id="PTHR35535">
    <property type="entry name" value="HEAT SHOCK PROTEIN HSLJ"/>
    <property type="match status" value="1"/>
</dbReference>
<organism evidence="2 3">
    <name type="scientific">Kribbella voronezhensis</name>
    <dbReference type="NCBI Taxonomy" id="2512212"/>
    <lineage>
        <taxon>Bacteria</taxon>
        <taxon>Bacillati</taxon>
        <taxon>Actinomycetota</taxon>
        <taxon>Actinomycetes</taxon>
        <taxon>Propionibacteriales</taxon>
        <taxon>Kribbellaceae</taxon>
        <taxon>Kribbella</taxon>
    </lineage>
</organism>
<evidence type="ECO:0000313" key="2">
    <source>
        <dbReference type="EMBL" id="TDU90968.1"/>
    </source>
</evidence>
<protein>
    <submittedName>
        <fullName evidence="2">Heat shock protein HslJ</fullName>
    </submittedName>
</protein>
<proteinExistence type="predicted"/>
<evidence type="ECO:0000259" key="1">
    <source>
        <dbReference type="Pfam" id="PF03724"/>
    </source>
</evidence>
<dbReference type="RefSeq" id="WP_238158290.1">
    <property type="nucleotide sequence ID" value="NZ_SOCE01000001.1"/>
</dbReference>
<dbReference type="AlphaFoldDB" id="A0A4R7THF8"/>
<dbReference type="EMBL" id="SOCE01000001">
    <property type="protein sequence ID" value="TDU90968.1"/>
    <property type="molecule type" value="Genomic_DNA"/>
</dbReference>